<reference evidence="1 2" key="1">
    <citation type="journal article" date="2015" name="Genome Announc.">
        <title>Expanding the biotechnology potential of lactobacilli through comparative genomics of 213 strains and associated genera.</title>
        <authorList>
            <person name="Sun Z."/>
            <person name="Harris H.M."/>
            <person name="McCann A."/>
            <person name="Guo C."/>
            <person name="Argimon S."/>
            <person name="Zhang W."/>
            <person name="Yang X."/>
            <person name="Jeffery I.B."/>
            <person name="Cooney J.C."/>
            <person name="Kagawa T.F."/>
            <person name="Liu W."/>
            <person name="Song Y."/>
            <person name="Salvetti E."/>
            <person name="Wrobel A."/>
            <person name="Rasinkangas P."/>
            <person name="Parkhill J."/>
            <person name="Rea M.C."/>
            <person name="O'Sullivan O."/>
            <person name="Ritari J."/>
            <person name="Douillard F.P."/>
            <person name="Paul Ross R."/>
            <person name="Yang R."/>
            <person name="Briner A.E."/>
            <person name="Felis G.E."/>
            <person name="de Vos W.M."/>
            <person name="Barrangou R."/>
            <person name="Klaenhammer T.R."/>
            <person name="Caufield P.W."/>
            <person name="Cui Y."/>
            <person name="Zhang H."/>
            <person name="O'Toole P.W."/>
        </authorList>
    </citation>
    <scope>NUCLEOTIDE SEQUENCE [LARGE SCALE GENOMIC DNA]</scope>
    <source>
        <strain evidence="1 2">DSM 19909</strain>
    </source>
</reference>
<gene>
    <name evidence="1" type="ORF">FD04_GL001895</name>
</gene>
<accession>A0A0R1LM84</accession>
<evidence type="ECO:0000313" key="2">
    <source>
        <dbReference type="Proteomes" id="UP000051160"/>
    </source>
</evidence>
<sequence length="87" mass="10164">MGTTQGLIEFTNSRFTMSSNLSDLLHGTKLRYKRIGSHTYEVSSIIASYRTPSKVIYGTHHGQRRISIKFMVGKHWEKHYHGWFYKA</sequence>
<protein>
    <submittedName>
        <fullName evidence="1">Uncharacterized protein</fullName>
    </submittedName>
</protein>
<dbReference type="AlphaFoldDB" id="A0A0R1LM84"/>
<keyword evidence="2" id="KW-1185">Reference proteome</keyword>
<dbReference type="PATRIC" id="fig|1423776.4.peg.1919"/>
<evidence type="ECO:0000313" key="1">
    <source>
        <dbReference type="EMBL" id="KRK97036.1"/>
    </source>
</evidence>
<organism evidence="1 2">
    <name type="scientific">Secundilactobacillus odoratitofui DSM 19909 = JCM 15043</name>
    <dbReference type="NCBI Taxonomy" id="1423776"/>
    <lineage>
        <taxon>Bacteria</taxon>
        <taxon>Bacillati</taxon>
        <taxon>Bacillota</taxon>
        <taxon>Bacilli</taxon>
        <taxon>Lactobacillales</taxon>
        <taxon>Lactobacillaceae</taxon>
        <taxon>Secundilactobacillus</taxon>
    </lineage>
</organism>
<proteinExistence type="predicted"/>
<dbReference type="Proteomes" id="UP000051160">
    <property type="component" value="Unassembled WGS sequence"/>
</dbReference>
<dbReference type="EMBL" id="AZEE01000030">
    <property type="protein sequence ID" value="KRK97036.1"/>
    <property type="molecule type" value="Genomic_DNA"/>
</dbReference>
<comment type="caution">
    <text evidence="1">The sequence shown here is derived from an EMBL/GenBank/DDBJ whole genome shotgun (WGS) entry which is preliminary data.</text>
</comment>
<name>A0A0R1LM84_9LACO</name>